<gene>
    <name evidence="5" type="ORF">SAMN05216354_2656</name>
</gene>
<evidence type="ECO:0000259" key="2">
    <source>
        <dbReference type="Pfam" id="PF25917"/>
    </source>
</evidence>
<comment type="similarity">
    <text evidence="1">Belongs to the membrane fusion protein (MFP) (TC 8.A.1) family.</text>
</comment>
<evidence type="ECO:0000256" key="1">
    <source>
        <dbReference type="ARBA" id="ARBA00009477"/>
    </source>
</evidence>
<accession>A0A1H5X7K4</accession>
<dbReference type="Gene3D" id="2.40.30.170">
    <property type="match status" value="1"/>
</dbReference>
<dbReference type="InterPro" id="IPR058792">
    <property type="entry name" value="Beta-barrel_RND_2"/>
</dbReference>
<feature type="domain" description="YknX-like C-terminal permuted SH3-like" evidence="4">
    <location>
        <begin position="264"/>
        <end position="330"/>
    </location>
</feature>
<dbReference type="Gene3D" id="2.40.420.20">
    <property type="match status" value="1"/>
</dbReference>
<dbReference type="AlphaFoldDB" id="A0A1H5X7K4"/>
<protein>
    <submittedName>
        <fullName evidence="5">RND family efflux transporter, MFP subunit</fullName>
    </submittedName>
</protein>
<evidence type="ECO:0000259" key="4">
    <source>
        <dbReference type="Pfam" id="PF25989"/>
    </source>
</evidence>
<dbReference type="GO" id="GO:1990281">
    <property type="term" value="C:efflux pump complex"/>
    <property type="evidence" value="ECO:0007669"/>
    <property type="project" value="TreeGrafter"/>
</dbReference>
<dbReference type="Proteomes" id="UP000236735">
    <property type="component" value="Unassembled WGS sequence"/>
</dbReference>
<dbReference type="Pfam" id="PF25954">
    <property type="entry name" value="Beta-barrel_RND_2"/>
    <property type="match status" value="1"/>
</dbReference>
<dbReference type="SUPFAM" id="SSF111369">
    <property type="entry name" value="HlyD-like secretion proteins"/>
    <property type="match status" value="1"/>
</dbReference>
<dbReference type="GO" id="GO:0015562">
    <property type="term" value="F:efflux transmembrane transporter activity"/>
    <property type="evidence" value="ECO:0007669"/>
    <property type="project" value="TreeGrafter"/>
</dbReference>
<sequence>MLLLVILVSSCTSKKEQNAKAPTRVKTEVVSTAMNASGQTYVGMVEECEATAVSFTGMGVVKRMLVNEGQAVGRGQLIAEMDDTQARNLLSGAEAQMTQANDALARYKMLHDNGSLPEVQWVEIQSKVAQAKSQLEVAKKNLADCRLVAPVSGIVGKRLVSAGETAMPSQAVVSILDISTVKVKVAIPEAEISGIGANTSSTIKVDAVNGSFTGGRIEKGVQADALTHTYDIRIHVANGERKLLPGMVASVQFGNFEKPTKDMSLPITAVQRKADGSLFVWTIANDSTAHRATVRTGETMGNRIVITDGIAEGGRIVTEGYQKLSENTKVVY</sequence>
<dbReference type="InterPro" id="IPR058637">
    <property type="entry name" value="YknX-like_C"/>
</dbReference>
<dbReference type="PANTHER" id="PTHR30469">
    <property type="entry name" value="MULTIDRUG RESISTANCE PROTEIN MDTA"/>
    <property type="match status" value="1"/>
</dbReference>
<dbReference type="Gene3D" id="2.40.50.100">
    <property type="match status" value="1"/>
</dbReference>
<name>A0A1H5X7K4_XYLRU</name>
<dbReference type="Pfam" id="PF25917">
    <property type="entry name" value="BSH_RND"/>
    <property type="match status" value="1"/>
</dbReference>
<reference evidence="5 6" key="1">
    <citation type="submission" date="2016-10" db="EMBL/GenBank/DDBJ databases">
        <authorList>
            <person name="de Groot N.N."/>
        </authorList>
    </citation>
    <scope>NUCLEOTIDE SEQUENCE [LARGE SCALE GENOMIC DNA]</scope>
    <source>
        <strain evidence="5 6">AR32</strain>
    </source>
</reference>
<feature type="domain" description="Multidrug resistance protein MdtA-like barrel-sandwich hybrid" evidence="2">
    <location>
        <begin position="59"/>
        <end position="174"/>
    </location>
</feature>
<proteinExistence type="inferred from homology"/>
<dbReference type="InterPro" id="IPR006143">
    <property type="entry name" value="RND_pump_MFP"/>
</dbReference>
<dbReference type="Pfam" id="PF25989">
    <property type="entry name" value="YknX_C"/>
    <property type="match status" value="1"/>
</dbReference>
<dbReference type="NCBIfam" id="TIGR01730">
    <property type="entry name" value="RND_mfp"/>
    <property type="match status" value="1"/>
</dbReference>
<evidence type="ECO:0000313" key="6">
    <source>
        <dbReference type="Proteomes" id="UP000236735"/>
    </source>
</evidence>
<evidence type="ECO:0000313" key="5">
    <source>
        <dbReference type="EMBL" id="SEG07256.1"/>
    </source>
</evidence>
<dbReference type="EMBL" id="FNUV01000008">
    <property type="protein sequence ID" value="SEG07256.1"/>
    <property type="molecule type" value="Genomic_DNA"/>
</dbReference>
<feature type="domain" description="CusB-like beta-barrel" evidence="3">
    <location>
        <begin position="182"/>
        <end position="254"/>
    </location>
</feature>
<evidence type="ECO:0000259" key="3">
    <source>
        <dbReference type="Pfam" id="PF25954"/>
    </source>
</evidence>
<organism evidence="5 6">
    <name type="scientific">Xylanibacter ruminicola</name>
    <name type="common">Prevotella ruminicola</name>
    <dbReference type="NCBI Taxonomy" id="839"/>
    <lineage>
        <taxon>Bacteria</taxon>
        <taxon>Pseudomonadati</taxon>
        <taxon>Bacteroidota</taxon>
        <taxon>Bacteroidia</taxon>
        <taxon>Bacteroidales</taxon>
        <taxon>Prevotellaceae</taxon>
        <taxon>Xylanibacter</taxon>
    </lineage>
</organism>
<dbReference type="Gene3D" id="1.10.287.470">
    <property type="entry name" value="Helix hairpin bin"/>
    <property type="match status" value="1"/>
</dbReference>
<dbReference type="InterPro" id="IPR058625">
    <property type="entry name" value="MdtA-like_BSH"/>
</dbReference>